<dbReference type="AlphaFoldDB" id="A0A5N7APB6"/>
<evidence type="ECO:0000313" key="1">
    <source>
        <dbReference type="EMBL" id="KAE8371563.1"/>
    </source>
</evidence>
<accession>A0A5N7APB6</accession>
<name>A0A5N7APB6_9EURO</name>
<organism evidence="1 2">
    <name type="scientific">Aspergillus bertholletiae</name>
    <dbReference type="NCBI Taxonomy" id="1226010"/>
    <lineage>
        <taxon>Eukaryota</taxon>
        <taxon>Fungi</taxon>
        <taxon>Dikarya</taxon>
        <taxon>Ascomycota</taxon>
        <taxon>Pezizomycotina</taxon>
        <taxon>Eurotiomycetes</taxon>
        <taxon>Eurotiomycetidae</taxon>
        <taxon>Eurotiales</taxon>
        <taxon>Aspergillaceae</taxon>
        <taxon>Aspergillus</taxon>
        <taxon>Aspergillus subgen. Circumdati</taxon>
    </lineage>
</organism>
<dbReference type="EMBL" id="ML736415">
    <property type="protein sequence ID" value="KAE8371563.1"/>
    <property type="molecule type" value="Genomic_DNA"/>
</dbReference>
<dbReference type="Proteomes" id="UP000326198">
    <property type="component" value="Unassembled WGS sequence"/>
</dbReference>
<gene>
    <name evidence="1" type="ORF">BDV26DRAFT_125329</name>
</gene>
<keyword evidence="2" id="KW-1185">Reference proteome</keyword>
<evidence type="ECO:0000313" key="2">
    <source>
        <dbReference type="Proteomes" id="UP000326198"/>
    </source>
</evidence>
<reference evidence="1 2" key="1">
    <citation type="submission" date="2019-04" db="EMBL/GenBank/DDBJ databases">
        <title>Friends and foes A comparative genomics studyof 23 Aspergillus species from section Flavi.</title>
        <authorList>
            <consortium name="DOE Joint Genome Institute"/>
            <person name="Kjaerbolling I."/>
            <person name="Vesth T."/>
            <person name="Frisvad J.C."/>
            <person name="Nybo J.L."/>
            <person name="Theobald S."/>
            <person name="Kildgaard S."/>
            <person name="Isbrandt T."/>
            <person name="Kuo A."/>
            <person name="Sato A."/>
            <person name="Lyhne E.K."/>
            <person name="Kogle M.E."/>
            <person name="Wiebenga A."/>
            <person name="Kun R.S."/>
            <person name="Lubbers R.J."/>
            <person name="Makela M.R."/>
            <person name="Barry K."/>
            <person name="Chovatia M."/>
            <person name="Clum A."/>
            <person name="Daum C."/>
            <person name="Haridas S."/>
            <person name="He G."/>
            <person name="LaButti K."/>
            <person name="Lipzen A."/>
            <person name="Mondo S."/>
            <person name="Riley R."/>
            <person name="Salamov A."/>
            <person name="Simmons B.A."/>
            <person name="Magnuson J.K."/>
            <person name="Henrissat B."/>
            <person name="Mortensen U.H."/>
            <person name="Larsen T.O."/>
            <person name="Devries R.P."/>
            <person name="Grigoriev I.V."/>
            <person name="Machida M."/>
            <person name="Baker S.E."/>
            <person name="Andersen M.R."/>
        </authorList>
    </citation>
    <scope>NUCLEOTIDE SEQUENCE [LARGE SCALE GENOMIC DNA]</scope>
    <source>
        <strain evidence="1 2">IBT 29228</strain>
    </source>
</reference>
<proteinExistence type="predicted"/>
<protein>
    <submittedName>
        <fullName evidence="1">Uncharacterized protein</fullName>
    </submittedName>
</protein>
<sequence>MGSKLLCLISSAVATKTIITPKKKKISPKSGSITLSRHSRINFRKIQGIGEIFNFLGTGGAQTCTVAWPAMVRFPICSCWLGCCERTTVQENHGNSITVVYPVLLLRAGCVLYFPSLRKL</sequence>